<comment type="catalytic activity">
    <reaction evidence="1">
        <text>dTDP-4-dehydro-6-deoxy-alpha-D-glucose = dTDP-4-dehydro-beta-L-rhamnose</text>
        <dbReference type="Rhea" id="RHEA:16969"/>
        <dbReference type="ChEBI" id="CHEBI:57649"/>
        <dbReference type="ChEBI" id="CHEBI:62830"/>
        <dbReference type="EC" id="5.1.3.13"/>
    </reaction>
</comment>
<dbReference type="InterPro" id="IPR014710">
    <property type="entry name" value="RmlC-like_jellyroll"/>
</dbReference>
<accession>A0A5M6CNX4</accession>
<evidence type="ECO:0000313" key="9">
    <source>
        <dbReference type="EMBL" id="KAA5536928.1"/>
    </source>
</evidence>
<keyword evidence="10" id="KW-1185">Reference proteome</keyword>
<dbReference type="GO" id="GO:0000271">
    <property type="term" value="P:polysaccharide biosynthetic process"/>
    <property type="evidence" value="ECO:0007669"/>
    <property type="project" value="TreeGrafter"/>
</dbReference>
<dbReference type="Pfam" id="PF00908">
    <property type="entry name" value="dTDP_sugar_isom"/>
    <property type="match status" value="1"/>
</dbReference>
<evidence type="ECO:0000256" key="6">
    <source>
        <dbReference type="ARBA" id="ARBA00031424"/>
    </source>
</evidence>
<dbReference type="InterPro" id="IPR000888">
    <property type="entry name" value="RmlC-like"/>
</dbReference>
<evidence type="ECO:0000256" key="5">
    <source>
        <dbReference type="ARBA" id="ARBA00029758"/>
    </source>
</evidence>
<organism evidence="9 10">
    <name type="scientific">Taibaiella lutea</name>
    <dbReference type="NCBI Taxonomy" id="2608001"/>
    <lineage>
        <taxon>Bacteria</taxon>
        <taxon>Pseudomonadati</taxon>
        <taxon>Bacteroidota</taxon>
        <taxon>Chitinophagia</taxon>
        <taxon>Chitinophagales</taxon>
        <taxon>Chitinophagaceae</taxon>
        <taxon>Taibaiella</taxon>
    </lineage>
</organism>
<comment type="function">
    <text evidence="2">Catalyzes the epimerization of the C3' and C5'positions of dTDP-6-deoxy-D-xylo-4-hexulose, forming dTDP-6-deoxy-L-lyxo-4-hexulose.</text>
</comment>
<evidence type="ECO:0000256" key="3">
    <source>
        <dbReference type="ARBA" id="ARBA00012098"/>
    </source>
</evidence>
<evidence type="ECO:0000256" key="4">
    <source>
        <dbReference type="ARBA" id="ARBA00019595"/>
    </source>
</evidence>
<reference evidence="9 10" key="1">
    <citation type="submission" date="2019-09" db="EMBL/GenBank/DDBJ databases">
        <title>Genome sequence and assembly of Taibaiella sp.</title>
        <authorList>
            <person name="Chhetri G."/>
        </authorList>
    </citation>
    <scope>NUCLEOTIDE SEQUENCE [LARGE SCALE GENOMIC DNA]</scope>
    <source>
        <strain evidence="9 10">KVB11</strain>
    </source>
</reference>
<name>A0A5M6CNX4_9BACT</name>
<evidence type="ECO:0000256" key="1">
    <source>
        <dbReference type="ARBA" id="ARBA00001298"/>
    </source>
</evidence>
<proteinExistence type="predicted"/>
<comment type="caution">
    <text evidence="9">The sequence shown here is derived from an EMBL/GenBank/DDBJ whole genome shotgun (WGS) entry which is preliminary data.</text>
</comment>
<dbReference type="InterPro" id="IPR011051">
    <property type="entry name" value="RmlC_Cupin_sf"/>
</dbReference>
<dbReference type="AlphaFoldDB" id="A0A5M6CNX4"/>
<gene>
    <name evidence="9" type="ORF">F0919_04445</name>
</gene>
<sequence length="179" mass="20433">MFHFEPLPLDGAFLITLPSFKDNRGVFNKTYQEHFFNAAGIDFQLKESYFSLSKKNVIRGMHFQTPPHQHSKIVYCPSGSILDVILDLRKHSATYGQFYSTVLSDENSKAYFIPEGFAHGFKALTENAMTYYLVGSEHDKNHDAGVLYNSFGMNWDCIHPIISERDNSFPGLNSFESPF</sequence>
<feature type="active site" description="Proton donor" evidence="8">
    <location>
        <position position="132"/>
    </location>
</feature>
<dbReference type="GO" id="GO:0005829">
    <property type="term" value="C:cytosol"/>
    <property type="evidence" value="ECO:0007669"/>
    <property type="project" value="TreeGrafter"/>
</dbReference>
<dbReference type="EMBL" id="VWSH01000001">
    <property type="protein sequence ID" value="KAA5536928.1"/>
    <property type="molecule type" value="Genomic_DNA"/>
</dbReference>
<feature type="active site" description="Proton acceptor" evidence="8">
    <location>
        <position position="62"/>
    </location>
</feature>
<dbReference type="Proteomes" id="UP000323632">
    <property type="component" value="Unassembled WGS sequence"/>
</dbReference>
<dbReference type="PANTHER" id="PTHR21047:SF2">
    <property type="entry name" value="THYMIDINE DIPHOSPHO-4-KETO-RHAMNOSE 3,5-EPIMERASE"/>
    <property type="match status" value="1"/>
</dbReference>
<dbReference type="SUPFAM" id="SSF51182">
    <property type="entry name" value="RmlC-like cupins"/>
    <property type="match status" value="1"/>
</dbReference>
<dbReference type="GO" id="GO:0008830">
    <property type="term" value="F:dTDP-4-dehydrorhamnose 3,5-epimerase activity"/>
    <property type="evidence" value="ECO:0007669"/>
    <property type="project" value="UniProtKB-EC"/>
</dbReference>
<dbReference type="EC" id="5.1.3.13" evidence="3"/>
<dbReference type="Gene3D" id="2.60.120.10">
    <property type="entry name" value="Jelly Rolls"/>
    <property type="match status" value="1"/>
</dbReference>
<evidence type="ECO:0000256" key="8">
    <source>
        <dbReference type="PIRSR" id="PIRSR600888-1"/>
    </source>
</evidence>
<dbReference type="CDD" id="cd00438">
    <property type="entry name" value="cupin_RmlC"/>
    <property type="match status" value="1"/>
</dbReference>
<dbReference type="RefSeq" id="WP_150031505.1">
    <property type="nucleotide sequence ID" value="NZ_VWSH01000001.1"/>
</dbReference>
<dbReference type="GO" id="GO:0019305">
    <property type="term" value="P:dTDP-rhamnose biosynthetic process"/>
    <property type="evidence" value="ECO:0007669"/>
    <property type="project" value="TreeGrafter"/>
</dbReference>
<protein>
    <recommendedName>
        <fullName evidence="4">dTDP-4-dehydrorhamnose 3,5-epimerase</fullName>
        <ecNumber evidence="3">5.1.3.13</ecNumber>
    </recommendedName>
    <alternativeName>
        <fullName evidence="6">Thymidine diphospho-4-keto-rhamnose 3,5-epimerase</fullName>
    </alternativeName>
    <alternativeName>
        <fullName evidence="5">dTDP-4-keto-6-deoxyglucose 3,5-epimerase</fullName>
    </alternativeName>
    <alternativeName>
        <fullName evidence="7">dTDP-6-deoxy-D-xylo-4-hexulose 3,5-epimerase</fullName>
    </alternativeName>
</protein>
<evidence type="ECO:0000256" key="7">
    <source>
        <dbReference type="ARBA" id="ARBA00033311"/>
    </source>
</evidence>
<evidence type="ECO:0000256" key="2">
    <source>
        <dbReference type="ARBA" id="ARBA00001997"/>
    </source>
</evidence>
<evidence type="ECO:0000313" key="10">
    <source>
        <dbReference type="Proteomes" id="UP000323632"/>
    </source>
</evidence>
<dbReference type="PANTHER" id="PTHR21047">
    <property type="entry name" value="DTDP-6-DEOXY-D-GLUCOSE-3,5 EPIMERASE"/>
    <property type="match status" value="1"/>
</dbReference>